<dbReference type="InterPro" id="IPR029018">
    <property type="entry name" value="Hex-like_dom2"/>
</dbReference>
<proteinExistence type="inferred from homology"/>
<evidence type="ECO:0000256" key="2">
    <source>
        <dbReference type="ARBA" id="ARBA00006285"/>
    </source>
</evidence>
<dbReference type="EMBL" id="JADIMJ010000093">
    <property type="protein sequence ID" value="MBO8454308.1"/>
    <property type="molecule type" value="Genomic_DNA"/>
</dbReference>
<evidence type="ECO:0000256" key="5">
    <source>
        <dbReference type="ARBA" id="ARBA00023295"/>
    </source>
</evidence>
<dbReference type="GO" id="GO:0004563">
    <property type="term" value="F:beta-N-acetylhexosaminidase activity"/>
    <property type="evidence" value="ECO:0007669"/>
    <property type="project" value="UniProtKB-EC"/>
</dbReference>
<keyword evidence="5" id="KW-0326">Glycosidase</keyword>
<evidence type="ECO:0000259" key="8">
    <source>
        <dbReference type="Pfam" id="PF00728"/>
    </source>
</evidence>
<evidence type="ECO:0000313" key="10">
    <source>
        <dbReference type="EMBL" id="MBO8454308.1"/>
    </source>
</evidence>
<evidence type="ECO:0000256" key="3">
    <source>
        <dbReference type="ARBA" id="ARBA00012663"/>
    </source>
</evidence>
<dbReference type="SUPFAM" id="SSF49785">
    <property type="entry name" value="Galactose-binding domain-like"/>
    <property type="match status" value="1"/>
</dbReference>
<evidence type="ECO:0000313" key="11">
    <source>
        <dbReference type="Proteomes" id="UP000771749"/>
    </source>
</evidence>
<gene>
    <name evidence="10" type="ORF">IAC07_06265</name>
</gene>
<evidence type="ECO:0000256" key="4">
    <source>
        <dbReference type="ARBA" id="ARBA00022801"/>
    </source>
</evidence>
<comment type="catalytic activity">
    <reaction evidence="1">
        <text>Hydrolysis of terminal non-reducing N-acetyl-D-hexosamine residues in N-acetyl-beta-D-hexosaminides.</text>
        <dbReference type="EC" id="3.2.1.52"/>
    </reaction>
</comment>
<dbReference type="Pfam" id="PF13287">
    <property type="entry name" value="Fn3_assoc"/>
    <property type="match status" value="1"/>
</dbReference>
<dbReference type="Gene3D" id="3.30.379.10">
    <property type="entry name" value="Chitobiase/beta-hexosaminidase domain 2-like"/>
    <property type="match status" value="1"/>
</dbReference>
<dbReference type="Gene3D" id="2.60.120.260">
    <property type="entry name" value="Galactose-binding domain-like"/>
    <property type="match status" value="1"/>
</dbReference>
<feature type="domain" description="Glycoside hydrolase family 20 catalytic" evidence="8">
    <location>
        <begin position="162"/>
        <end position="510"/>
    </location>
</feature>
<comment type="similarity">
    <text evidence="2">Belongs to the glycosyl hydrolase 20 family.</text>
</comment>
<evidence type="ECO:0000259" key="9">
    <source>
        <dbReference type="Pfam" id="PF02838"/>
    </source>
</evidence>
<dbReference type="SUPFAM" id="SSF51445">
    <property type="entry name" value="(Trans)glycosidases"/>
    <property type="match status" value="1"/>
</dbReference>
<dbReference type="PRINTS" id="PR00738">
    <property type="entry name" value="GLHYDRLASE20"/>
</dbReference>
<keyword evidence="4" id="KW-0378">Hydrolase</keyword>
<reference evidence="10" key="1">
    <citation type="submission" date="2020-10" db="EMBL/GenBank/DDBJ databases">
        <authorList>
            <person name="Gilroy R."/>
        </authorList>
    </citation>
    <scope>NUCLEOTIDE SEQUENCE</scope>
    <source>
        <strain evidence="10">F1-3629</strain>
    </source>
</reference>
<dbReference type="InterPro" id="IPR025705">
    <property type="entry name" value="Beta_hexosaminidase_sua/sub"/>
</dbReference>
<dbReference type="Gene3D" id="3.20.20.80">
    <property type="entry name" value="Glycosidases"/>
    <property type="match status" value="1"/>
</dbReference>
<evidence type="ECO:0000256" key="7">
    <source>
        <dbReference type="SAM" id="SignalP"/>
    </source>
</evidence>
<feature type="chain" id="PRO_5037785651" description="beta-N-acetylhexosaminidase" evidence="7">
    <location>
        <begin position="25"/>
        <end position="777"/>
    </location>
</feature>
<dbReference type="AlphaFoldDB" id="A0A940DP16"/>
<dbReference type="GO" id="GO:0030203">
    <property type="term" value="P:glycosaminoglycan metabolic process"/>
    <property type="evidence" value="ECO:0007669"/>
    <property type="project" value="TreeGrafter"/>
</dbReference>
<feature type="active site" description="Proton donor" evidence="6">
    <location>
        <position position="336"/>
    </location>
</feature>
<dbReference type="GO" id="GO:0005975">
    <property type="term" value="P:carbohydrate metabolic process"/>
    <property type="evidence" value="ECO:0007669"/>
    <property type="project" value="InterPro"/>
</dbReference>
<accession>A0A940DP16</accession>
<dbReference type="Proteomes" id="UP000771749">
    <property type="component" value="Unassembled WGS sequence"/>
</dbReference>
<feature type="signal peptide" evidence="7">
    <location>
        <begin position="1"/>
        <end position="24"/>
    </location>
</feature>
<dbReference type="InterPro" id="IPR017853">
    <property type="entry name" value="GH"/>
</dbReference>
<dbReference type="PANTHER" id="PTHR22600:SF57">
    <property type="entry name" value="BETA-N-ACETYLHEXOSAMINIDASE"/>
    <property type="match status" value="1"/>
</dbReference>
<sequence length="777" mass="86453">MKRIFSILAAAAAIAAAVSCSSGNKEPLTIIPYPNSVTMHSGSFDAAGADFHCSEGTSTMERKAVSEFASALAAASGTECNVTEGDSGSGFVFLADSTIADEAYELKVRKNKVTVKAGSYNGFLYAIETLKQMLPVEIYAGAPAPDKDWTLPCVTIKDAPRFAYRGQHLDVARHFFDVAEVKKVLDMMAIHKMNVLHWHLTDDQGWRVEIDRYPELTEKGSVREGTVIGKDWDRYDNIPYGGYYTQDEIKAVIEYAAEKGITVIPEIDLPGHMLAALTAYPQLGCTGGPYKVWGRWGVADDVLCAGKEETMVFLENVLAEIAELFPSEYIHIGGDECPKVRWEKCPVCQAKIKELGLKDTDEFSAEHYLQSYVMERMEKFLAGKGKKIIGWDEILEGTPGPDATIMSWRGSEGGIKASKMGHDVIMTPNSHFYFDYYQAPDPSTEPFGIGGYIPVEKVYSYEPYTEDMDEDAREHILGIQANLWTEYIKDNSHLEYMLYPRQAALAEVQWCMPETKDWERFLDNLTHEVAVYDLLGYNYATTAFQVISEVRLNKEKHCSEVVLSTQGDAPIRYTVDGTEPGADSPLYTAPVEVRNACTVKAKVERDNMKTTVYTQEFIDNKAIGREVELLTQPREKYRYGAPDSFVDGIRGVFQYSSGQWAGWFGDPLEVKIDMGGEQAYGSVTLGTMVIKDEDIFPPLNVVVSTSEDGETFTEAGKLEIPMETRANPDGLREYTVTFPETSARYLKVSAETVSAMPSWHGRAGSPGFLFVDEIVVR</sequence>
<comment type="caution">
    <text evidence="10">The sequence shown here is derived from an EMBL/GenBank/DDBJ whole genome shotgun (WGS) entry which is preliminary data.</text>
</comment>
<dbReference type="Pfam" id="PF02838">
    <property type="entry name" value="Glyco_hydro_20b"/>
    <property type="match status" value="1"/>
</dbReference>
<dbReference type="InterPro" id="IPR015882">
    <property type="entry name" value="HEX_bac_N"/>
</dbReference>
<dbReference type="InterPro" id="IPR008979">
    <property type="entry name" value="Galactose-bd-like_sf"/>
</dbReference>
<dbReference type="GO" id="GO:0016020">
    <property type="term" value="C:membrane"/>
    <property type="evidence" value="ECO:0007669"/>
    <property type="project" value="TreeGrafter"/>
</dbReference>
<protein>
    <recommendedName>
        <fullName evidence="3">beta-N-acetylhexosaminidase</fullName>
        <ecNumber evidence="3">3.2.1.52</ecNumber>
    </recommendedName>
</protein>
<dbReference type="CDD" id="cd06563">
    <property type="entry name" value="GH20_chitobiase-like"/>
    <property type="match status" value="1"/>
</dbReference>
<dbReference type="PROSITE" id="PS51257">
    <property type="entry name" value="PROKAR_LIPOPROTEIN"/>
    <property type="match status" value="1"/>
</dbReference>
<dbReference type="InterPro" id="IPR026876">
    <property type="entry name" value="Fn3_assoc_repeat"/>
</dbReference>
<keyword evidence="7" id="KW-0732">Signal</keyword>
<dbReference type="PANTHER" id="PTHR22600">
    <property type="entry name" value="BETA-HEXOSAMINIDASE"/>
    <property type="match status" value="1"/>
</dbReference>
<dbReference type="SUPFAM" id="SSF55545">
    <property type="entry name" value="beta-N-acetylhexosaminidase-like domain"/>
    <property type="match status" value="1"/>
</dbReference>
<dbReference type="Pfam" id="PF00728">
    <property type="entry name" value="Glyco_hydro_20"/>
    <property type="match status" value="1"/>
</dbReference>
<evidence type="ECO:0000256" key="1">
    <source>
        <dbReference type="ARBA" id="ARBA00001231"/>
    </source>
</evidence>
<dbReference type="InterPro" id="IPR015883">
    <property type="entry name" value="Glyco_hydro_20_cat"/>
</dbReference>
<evidence type="ECO:0000256" key="6">
    <source>
        <dbReference type="PIRSR" id="PIRSR625705-1"/>
    </source>
</evidence>
<organism evidence="10 11">
    <name type="scientific">Candidatus Cryptobacteroides gallistercoris</name>
    <dbReference type="NCBI Taxonomy" id="2840765"/>
    <lineage>
        <taxon>Bacteria</taxon>
        <taxon>Pseudomonadati</taxon>
        <taxon>Bacteroidota</taxon>
        <taxon>Bacteroidia</taxon>
        <taxon>Bacteroidales</taxon>
        <taxon>Candidatus Cryptobacteroides</taxon>
    </lineage>
</organism>
<name>A0A940DP16_9BACT</name>
<feature type="domain" description="Beta-hexosaminidase bacterial type N-terminal" evidence="9">
    <location>
        <begin position="29"/>
        <end position="159"/>
    </location>
</feature>
<reference evidence="10" key="2">
    <citation type="journal article" date="2021" name="PeerJ">
        <title>Extensive microbial diversity within the chicken gut microbiome revealed by metagenomics and culture.</title>
        <authorList>
            <person name="Gilroy R."/>
            <person name="Ravi A."/>
            <person name="Getino M."/>
            <person name="Pursley I."/>
            <person name="Horton D.L."/>
            <person name="Alikhan N.F."/>
            <person name="Baker D."/>
            <person name="Gharbi K."/>
            <person name="Hall N."/>
            <person name="Watson M."/>
            <person name="Adriaenssens E.M."/>
            <person name="Foster-Nyarko E."/>
            <person name="Jarju S."/>
            <person name="Secka A."/>
            <person name="Antonio M."/>
            <person name="Oren A."/>
            <person name="Chaudhuri R.R."/>
            <person name="La Ragione R."/>
            <person name="Hildebrand F."/>
            <person name="Pallen M.J."/>
        </authorList>
    </citation>
    <scope>NUCLEOTIDE SEQUENCE</scope>
    <source>
        <strain evidence="10">F1-3629</strain>
    </source>
</reference>
<dbReference type="EC" id="3.2.1.52" evidence="3"/>